<dbReference type="InterPro" id="IPR052355">
    <property type="entry name" value="CENP-V-like"/>
</dbReference>
<evidence type="ECO:0000313" key="6">
    <source>
        <dbReference type="Proteomes" id="UP001281614"/>
    </source>
</evidence>
<proteinExistence type="inferred from homology"/>
<name>A0AAD9YBJ8_COLKA</name>
<protein>
    <submittedName>
        <fullName evidence="5">Glutathione-dependent formaldehyde-activating gfa</fullName>
    </submittedName>
</protein>
<sequence length="355" mass="38663">MPSGDRVGGPETSFKIEFLRPENQSESCLDVDLVFPSTHRLTHLLSSSRNSSPSPNMTAEETKQTYRGNCHCGAFVYEVRLPEIKSAFDCNCSICSKKGALWVMPAPEDFKVVKGAASDLSSYNFGSGNMTHKFCGNCATEIMVDFPNGPPGMKLGLNVRSIQDLDIFALEKKPFDGASLGDRYTPHAHTGPKPAEFEGGKAYTGSCHCGDVTFAVFSNPMDETWVGEGLMGGIVECNCSICARNGYVWIKPPAEQVVLAGDEDKIGRHVFNYGILAKTFCKTCGVPLTNECRSLSDEELAGMAEIAQYYHKLCKQVHPVNARVIDGLDLTRLKIRQVNGAGDLKPADTNPYVNP</sequence>
<dbReference type="InterPro" id="IPR006913">
    <property type="entry name" value="CENP-V/GFA"/>
</dbReference>
<keyword evidence="2" id="KW-0479">Metal-binding</keyword>
<keyword evidence="6" id="KW-1185">Reference proteome</keyword>
<reference evidence="5" key="1">
    <citation type="submission" date="2023-02" db="EMBL/GenBank/DDBJ databases">
        <title>Colletotrichum kahawae CIFC_Que2 genome sequencing and assembly.</title>
        <authorList>
            <person name="Baroncelli R."/>
        </authorList>
    </citation>
    <scope>NUCLEOTIDE SEQUENCE</scope>
    <source>
        <strain evidence="5">CIFC_Que2</strain>
    </source>
</reference>
<evidence type="ECO:0000256" key="2">
    <source>
        <dbReference type="ARBA" id="ARBA00022723"/>
    </source>
</evidence>
<dbReference type="PANTHER" id="PTHR28620">
    <property type="entry name" value="CENTROMERE PROTEIN V"/>
    <property type="match status" value="1"/>
</dbReference>
<dbReference type="PROSITE" id="PS51891">
    <property type="entry name" value="CENP_V_GFA"/>
    <property type="match status" value="2"/>
</dbReference>
<dbReference type="GO" id="GO:0016846">
    <property type="term" value="F:carbon-sulfur lyase activity"/>
    <property type="evidence" value="ECO:0007669"/>
    <property type="project" value="InterPro"/>
</dbReference>
<dbReference type="InterPro" id="IPR011057">
    <property type="entry name" value="Mss4-like_sf"/>
</dbReference>
<dbReference type="SUPFAM" id="SSF51316">
    <property type="entry name" value="Mss4-like"/>
    <property type="match status" value="2"/>
</dbReference>
<feature type="domain" description="CENP-V/GFA" evidence="4">
    <location>
        <begin position="203"/>
        <end position="353"/>
    </location>
</feature>
<dbReference type="AlphaFoldDB" id="A0AAD9YBJ8"/>
<gene>
    <name evidence="5" type="ORF">CKAH01_06139</name>
</gene>
<comment type="caution">
    <text evidence="5">The sequence shown here is derived from an EMBL/GenBank/DDBJ whole genome shotgun (WGS) entry which is preliminary data.</text>
</comment>
<dbReference type="Pfam" id="PF04828">
    <property type="entry name" value="GFA"/>
    <property type="match status" value="1"/>
</dbReference>
<dbReference type="GO" id="GO:0046872">
    <property type="term" value="F:metal ion binding"/>
    <property type="evidence" value="ECO:0007669"/>
    <property type="project" value="UniProtKB-KW"/>
</dbReference>
<organism evidence="5 6">
    <name type="scientific">Colletotrichum kahawae</name>
    <name type="common">Coffee berry disease fungus</name>
    <dbReference type="NCBI Taxonomy" id="34407"/>
    <lineage>
        <taxon>Eukaryota</taxon>
        <taxon>Fungi</taxon>
        <taxon>Dikarya</taxon>
        <taxon>Ascomycota</taxon>
        <taxon>Pezizomycotina</taxon>
        <taxon>Sordariomycetes</taxon>
        <taxon>Hypocreomycetidae</taxon>
        <taxon>Glomerellales</taxon>
        <taxon>Glomerellaceae</taxon>
        <taxon>Colletotrichum</taxon>
        <taxon>Colletotrichum gloeosporioides species complex</taxon>
    </lineage>
</organism>
<comment type="similarity">
    <text evidence="1">Belongs to the Gfa family.</text>
</comment>
<accession>A0AAD9YBJ8</accession>
<evidence type="ECO:0000313" key="5">
    <source>
        <dbReference type="EMBL" id="KAK2754201.1"/>
    </source>
</evidence>
<keyword evidence="3" id="KW-0862">Zinc</keyword>
<dbReference type="PANTHER" id="PTHR28620:SF1">
    <property type="entry name" value="CENP-V_GFA DOMAIN-CONTAINING PROTEIN"/>
    <property type="match status" value="1"/>
</dbReference>
<evidence type="ECO:0000256" key="1">
    <source>
        <dbReference type="ARBA" id="ARBA00005495"/>
    </source>
</evidence>
<dbReference type="EMBL" id="VYYT01000234">
    <property type="protein sequence ID" value="KAK2754201.1"/>
    <property type="molecule type" value="Genomic_DNA"/>
</dbReference>
<dbReference type="Gene3D" id="2.170.150.70">
    <property type="match status" value="2"/>
</dbReference>
<feature type="domain" description="CENP-V/GFA" evidence="4">
    <location>
        <begin position="66"/>
        <end position="176"/>
    </location>
</feature>
<evidence type="ECO:0000256" key="3">
    <source>
        <dbReference type="ARBA" id="ARBA00022833"/>
    </source>
</evidence>
<evidence type="ECO:0000259" key="4">
    <source>
        <dbReference type="PROSITE" id="PS51891"/>
    </source>
</evidence>
<dbReference type="Proteomes" id="UP001281614">
    <property type="component" value="Unassembled WGS sequence"/>
</dbReference>